<keyword evidence="3" id="KW-1003">Cell membrane</keyword>
<feature type="transmembrane region" description="Helical" evidence="7">
    <location>
        <begin position="56"/>
        <end position="78"/>
    </location>
</feature>
<dbReference type="InterPro" id="IPR051163">
    <property type="entry name" value="Sodium:Solute_Symporter_SSF"/>
</dbReference>
<accession>A0A0B1TIB6</accession>
<keyword evidence="4" id="KW-0915">Sodium</keyword>
<reference evidence="8 9" key="1">
    <citation type="submission" date="2014-03" db="EMBL/GenBank/DDBJ databases">
        <title>Draft genome of the hookworm Oesophagostomum dentatum.</title>
        <authorList>
            <person name="Mitreva M."/>
        </authorList>
    </citation>
    <scope>NUCLEOTIDE SEQUENCE [LARGE SCALE GENOMIC DNA]</scope>
    <source>
        <strain evidence="8 9">OD-Hann</strain>
    </source>
</reference>
<organism evidence="8 9">
    <name type="scientific">Oesophagostomum dentatum</name>
    <name type="common">Nodular worm</name>
    <dbReference type="NCBI Taxonomy" id="61180"/>
    <lineage>
        <taxon>Eukaryota</taxon>
        <taxon>Metazoa</taxon>
        <taxon>Ecdysozoa</taxon>
        <taxon>Nematoda</taxon>
        <taxon>Chromadorea</taxon>
        <taxon>Rhabditida</taxon>
        <taxon>Rhabditina</taxon>
        <taxon>Rhabditomorpha</taxon>
        <taxon>Strongyloidea</taxon>
        <taxon>Strongylidae</taxon>
        <taxon>Oesophagostomum</taxon>
    </lineage>
</organism>
<evidence type="ECO:0008006" key="10">
    <source>
        <dbReference type="Google" id="ProtNLM"/>
    </source>
</evidence>
<dbReference type="AlphaFoldDB" id="A0A0B1TIB6"/>
<dbReference type="Proteomes" id="UP000053660">
    <property type="component" value="Unassembled WGS sequence"/>
</dbReference>
<keyword evidence="9" id="KW-1185">Reference proteome</keyword>
<gene>
    <name evidence="8" type="ORF">OESDEN_04204</name>
</gene>
<evidence type="ECO:0000256" key="2">
    <source>
        <dbReference type="ARBA" id="ARBA00022448"/>
    </source>
</evidence>
<dbReference type="PANTHER" id="PTHR42985:SF40">
    <property type="entry name" value="LD47995P-RELATED"/>
    <property type="match status" value="1"/>
</dbReference>
<keyword evidence="5" id="KW-0406">Ion transport</keyword>
<keyword evidence="2" id="KW-0813">Transport</keyword>
<protein>
    <recommendedName>
        <fullName evidence="10">Sodium:solute symporter family protein</fullName>
    </recommendedName>
</protein>
<keyword evidence="6" id="KW-0739">Sodium transport</keyword>
<dbReference type="PANTHER" id="PTHR42985">
    <property type="entry name" value="SODIUM-COUPLED MONOCARBOXYLATE TRANSPORTER"/>
    <property type="match status" value="1"/>
</dbReference>
<evidence type="ECO:0000256" key="3">
    <source>
        <dbReference type="ARBA" id="ARBA00022475"/>
    </source>
</evidence>
<comment type="subcellular location">
    <subcellularLocation>
        <location evidence="1">Cell membrane</location>
        <topology evidence="1">Multi-pass membrane protein</topology>
    </subcellularLocation>
</comment>
<dbReference type="EMBL" id="KN549829">
    <property type="protein sequence ID" value="KHJ95846.1"/>
    <property type="molecule type" value="Genomic_DNA"/>
</dbReference>
<dbReference type="GO" id="GO:0006814">
    <property type="term" value="P:sodium ion transport"/>
    <property type="evidence" value="ECO:0007669"/>
    <property type="project" value="UniProtKB-KW"/>
</dbReference>
<feature type="transmembrane region" description="Helical" evidence="7">
    <location>
        <begin position="127"/>
        <end position="147"/>
    </location>
</feature>
<feature type="transmembrane region" description="Helical" evidence="7">
    <location>
        <begin position="28"/>
        <end position="49"/>
    </location>
</feature>
<proteinExistence type="predicted"/>
<keyword evidence="7" id="KW-0812">Transmembrane</keyword>
<keyword evidence="7" id="KW-1133">Transmembrane helix</keyword>
<evidence type="ECO:0000256" key="5">
    <source>
        <dbReference type="ARBA" id="ARBA00023065"/>
    </source>
</evidence>
<keyword evidence="7" id="KW-0472">Membrane</keyword>
<evidence type="ECO:0000256" key="6">
    <source>
        <dbReference type="ARBA" id="ARBA00023201"/>
    </source>
</evidence>
<evidence type="ECO:0000313" key="8">
    <source>
        <dbReference type="EMBL" id="KHJ95846.1"/>
    </source>
</evidence>
<dbReference type="Gene3D" id="1.20.1730.10">
    <property type="entry name" value="Sodium/glucose cotransporter"/>
    <property type="match status" value="1"/>
</dbReference>
<dbReference type="OrthoDB" id="6132759at2759"/>
<dbReference type="GO" id="GO:0015293">
    <property type="term" value="F:symporter activity"/>
    <property type="evidence" value="ECO:0007669"/>
    <property type="project" value="TreeGrafter"/>
</dbReference>
<dbReference type="GO" id="GO:0005886">
    <property type="term" value="C:plasma membrane"/>
    <property type="evidence" value="ECO:0007669"/>
    <property type="project" value="UniProtKB-SubCell"/>
</dbReference>
<evidence type="ECO:0000256" key="1">
    <source>
        <dbReference type="ARBA" id="ARBA00004651"/>
    </source>
</evidence>
<evidence type="ECO:0000313" key="9">
    <source>
        <dbReference type="Proteomes" id="UP000053660"/>
    </source>
</evidence>
<name>A0A0B1TIB6_OESDE</name>
<dbReference type="InterPro" id="IPR038377">
    <property type="entry name" value="Na/Glc_symporter_sf"/>
</dbReference>
<evidence type="ECO:0000256" key="7">
    <source>
        <dbReference type="SAM" id="Phobius"/>
    </source>
</evidence>
<sequence length="165" mass="18110">MHVLVVATGATSIALAFSAEFLGGVLRMCISVMGAISGPMVAIFFLAMFFPRSGFWSCLISFIVSNVIMVIICIANYIEDPYRDFFLPTNSSALNCGSYNFTIRQTASYDAAYGDPDTMFISRISTYGYSLVGFVIMIGIGATISFMKPEQKPEEIRHLTFAGRK</sequence>
<evidence type="ECO:0000256" key="4">
    <source>
        <dbReference type="ARBA" id="ARBA00023053"/>
    </source>
</evidence>